<evidence type="ECO:0000259" key="9">
    <source>
        <dbReference type="PROSITE" id="PS51384"/>
    </source>
</evidence>
<dbReference type="PANTHER" id="PTHR47354:SF1">
    <property type="entry name" value="CARNITINE MONOOXYGENASE REDUCTASE SUBUNIT"/>
    <property type="match status" value="1"/>
</dbReference>
<dbReference type="Pfam" id="PF00175">
    <property type="entry name" value="NAD_binding_1"/>
    <property type="match status" value="1"/>
</dbReference>
<dbReference type="Pfam" id="PF00111">
    <property type="entry name" value="Fer2"/>
    <property type="match status" value="1"/>
</dbReference>
<keyword evidence="11" id="KW-1185">Reference proteome</keyword>
<keyword evidence="7" id="KW-0411">Iron-sulfur</keyword>
<dbReference type="Proteomes" id="UP001597417">
    <property type="component" value="Unassembled WGS sequence"/>
</dbReference>
<gene>
    <name evidence="10" type="ORF">ACFSXZ_39265</name>
</gene>
<organism evidence="10 11">
    <name type="scientific">Amycolatopsis pigmentata</name>
    <dbReference type="NCBI Taxonomy" id="450801"/>
    <lineage>
        <taxon>Bacteria</taxon>
        <taxon>Bacillati</taxon>
        <taxon>Actinomycetota</taxon>
        <taxon>Actinomycetes</taxon>
        <taxon>Pseudonocardiales</taxon>
        <taxon>Pseudonocardiaceae</taxon>
        <taxon>Amycolatopsis</taxon>
    </lineage>
</organism>
<keyword evidence="5" id="KW-0560">Oxidoreductase</keyword>
<evidence type="ECO:0000256" key="4">
    <source>
        <dbReference type="ARBA" id="ARBA00022723"/>
    </source>
</evidence>
<dbReference type="Gene3D" id="3.10.20.30">
    <property type="match status" value="1"/>
</dbReference>
<dbReference type="InterPro" id="IPR001041">
    <property type="entry name" value="2Fe-2S_ferredoxin-type"/>
</dbReference>
<evidence type="ECO:0000256" key="7">
    <source>
        <dbReference type="ARBA" id="ARBA00023014"/>
    </source>
</evidence>
<dbReference type="SUPFAM" id="SSF63380">
    <property type="entry name" value="Riboflavin synthase domain-like"/>
    <property type="match status" value="1"/>
</dbReference>
<comment type="cofactor">
    <cofactor evidence="1">
        <name>FAD</name>
        <dbReference type="ChEBI" id="CHEBI:57692"/>
    </cofactor>
</comment>
<reference evidence="11" key="1">
    <citation type="journal article" date="2019" name="Int. J. Syst. Evol. Microbiol.">
        <title>The Global Catalogue of Microorganisms (GCM) 10K type strain sequencing project: providing services to taxonomists for standard genome sequencing and annotation.</title>
        <authorList>
            <consortium name="The Broad Institute Genomics Platform"/>
            <consortium name="The Broad Institute Genome Sequencing Center for Infectious Disease"/>
            <person name="Wu L."/>
            <person name="Ma J."/>
        </authorList>
    </citation>
    <scope>NUCLEOTIDE SEQUENCE [LARGE SCALE GENOMIC DNA]</scope>
    <source>
        <strain evidence="11">CGMCC 4.7645</strain>
    </source>
</reference>
<dbReference type="CDD" id="cd06185">
    <property type="entry name" value="PDR_like"/>
    <property type="match status" value="1"/>
</dbReference>
<dbReference type="InterPro" id="IPR006058">
    <property type="entry name" value="2Fe2S_fd_BS"/>
</dbReference>
<comment type="caution">
    <text evidence="10">The sequence shown here is derived from an EMBL/GenBank/DDBJ whole genome shotgun (WGS) entry which is preliminary data.</text>
</comment>
<dbReference type="InterPro" id="IPR012675">
    <property type="entry name" value="Beta-grasp_dom_sf"/>
</dbReference>
<dbReference type="PROSITE" id="PS00197">
    <property type="entry name" value="2FE2S_FER_1"/>
    <property type="match status" value="1"/>
</dbReference>
<dbReference type="PROSITE" id="PS51085">
    <property type="entry name" value="2FE2S_FER_2"/>
    <property type="match status" value="1"/>
</dbReference>
<dbReference type="SUPFAM" id="SSF52343">
    <property type="entry name" value="Ferredoxin reductase-like, C-terminal NADP-linked domain"/>
    <property type="match status" value="1"/>
</dbReference>
<dbReference type="InterPro" id="IPR017927">
    <property type="entry name" value="FAD-bd_FR_type"/>
</dbReference>
<keyword evidence="6" id="KW-0408">Iron</keyword>
<sequence>MTAPARVDSDLELDVVLLRKETLAEGVVRLTLGRPGGEPLPEWRPGAHVDLLLGPGLERQYSLCGDPGDRSALQVAVLREPESRGGSRFVHEELADGTRLAIRGPRNHFALVDAPRYLFIAGGIGITPILPMLAEVDARGADWRLVYGGRTRASMAFAEELSSRFPDRVSVRPQDETGLLDLDGLLSGEAGDTAVYCCGPEPLLLAVEARRPGVRVERFAPKEITGVDLAFEVELAQSGMTLAVPPGKSILEVVEDAGIPALSSCQEGTCGTCETPVLEGLVDHRDSILTDEEQAENDTMMICVSRARGAKLVLDL</sequence>
<dbReference type="InterPro" id="IPR017938">
    <property type="entry name" value="Riboflavin_synthase-like_b-brl"/>
</dbReference>
<protein>
    <submittedName>
        <fullName evidence="10">PDR/VanB family oxidoreductase</fullName>
    </submittedName>
</protein>
<evidence type="ECO:0000256" key="6">
    <source>
        <dbReference type="ARBA" id="ARBA00023004"/>
    </source>
</evidence>
<keyword evidence="2" id="KW-0285">Flavoprotein</keyword>
<keyword evidence="3" id="KW-0001">2Fe-2S</keyword>
<dbReference type="InterPro" id="IPR050415">
    <property type="entry name" value="MRET"/>
</dbReference>
<dbReference type="Gene3D" id="3.40.50.80">
    <property type="entry name" value="Nucleotide-binding domain of ferredoxin-NADP reductase (FNR) module"/>
    <property type="match status" value="1"/>
</dbReference>
<dbReference type="CDD" id="cd00207">
    <property type="entry name" value="fer2"/>
    <property type="match status" value="1"/>
</dbReference>
<dbReference type="PANTHER" id="PTHR47354">
    <property type="entry name" value="NADH OXIDOREDUCTASE HCR"/>
    <property type="match status" value="1"/>
</dbReference>
<name>A0ABW5G6W9_9PSEU</name>
<evidence type="ECO:0000256" key="3">
    <source>
        <dbReference type="ARBA" id="ARBA00022714"/>
    </source>
</evidence>
<feature type="domain" description="2Fe-2S ferredoxin-type" evidence="8">
    <location>
        <begin position="231"/>
        <end position="316"/>
    </location>
</feature>
<dbReference type="EMBL" id="JBHUKR010000027">
    <property type="protein sequence ID" value="MFD2422380.1"/>
    <property type="molecule type" value="Genomic_DNA"/>
</dbReference>
<dbReference type="InterPro" id="IPR001433">
    <property type="entry name" value="OxRdtase_FAD/NAD-bd"/>
</dbReference>
<accession>A0ABW5G6W9</accession>
<dbReference type="PRINTS" id="PR00409">
    <property type="entry name" value="PHDIOXRDTASE"/>
</dbReference>
<dbReference type="PROSITE" id="PS51384">
    <property type="entry name" value="FAD_FR"/>
    <property type="match status" value="1"/>
</dbReference>
<evidence type="ECO:0000256" key="5">
    <source>
        <dbReference type="ARBA" id="ARBA00023002"/>
    </source>
</evidence>
<dbReference type="InterPro" id="IPR039261">
    <property type="entry name" value="FNR_nucleotide-bd"/>
</dbReference>
<evidence type="ECO:0000256" key="2">
    <source>
        <dbReference type="ARBA" id="ARBA00022630"/>
    </source>
</evidence>
<dbReference type="InterPro" id="IPR036010">
    <property type="entry name" value="2Fe-2S_ferredoxin-like_sf"/>
</dbReference>
<proteinExistence type="predicted"/>
<dbReference type="Gene3D" id="2.40.30.10">
    <property type="entry name" value="Translation factors"/>
    <property type="match status" value="1"/>
</dbReference>
<evidence type="ECO:0000313" key="10">
    <source>
        <dbReference type="EMBL" id="MFD2422380.1"/>
    </source>
</evidence>
<dbReference type="SUPFAM" id="SSF54292">
    <property type="entry name" value="2Fe-2S ferredoxin-like"/>
    <property type="match status" value="1"/>
</dbReference>
<evidence type="ECO:0000313" key="11">
    <source>
        <dbReference type="Proteomes" id="UP001597417"/>
    </source>
</evidence>
<feature type="domain" description="FAD-binding FR-type" evidence="9">
    <location>
        <begin position="10"/>
        <end position="112"/>
    </location>
</feature>
<keyword evidence="4" id="KW-0479">Metal-binding</keyword>
<evidence type="ECO:0000259" key="8">
    <source>
        <dbReference type="PROSITE" id="PS51085"/>
    </source>
</evidence>
<dbReference type="RefSeq" id="WP_378271431.1">
    <property type="nucleotide sequence ID" value="NZ_JBHUKR010000027.1"/>
</dbReference>
<evidence type="ECO:0000256" key="1">
    <source>
        <dbReference type="ARBA" id="ARBA00001974"/>
    </source>
</evidence>